<dbReference type="InterPro" id="IPR036890">
    <property type="entry name" value="HATPase_C_sf"/>
</dbReference>
<name>A0ABQ5K9W9_9EUKA</name>
<evidence type="ECO:0000313" key="2">
    <source>
        <dbReference type="EMBL" id="GKT29358.1"/>
    </source>
</evidence>
<dbReference type="PANTHER" id="PTHR43719:SF28">
    <property type="entry name" value="PEROXIDE STRESS-ACTIVATED HISTIDINE KINASE MAK1-RELATED"/>
    <property type="match status" value="1"/>
</dbReference>
<reference evidence="2" key="1">
    <citation type="submission" date="2022-03" db="EMBL/GenBank/DDBJ databases">
        <title>Draft genome sequence of Aduncisulcus paluster, a free-living microaerophilic Fornicata.</title>
        <authorList>
            <person name="Yuyama I."/>
            <person name="Kume K."/>
            <person name="Tamura T."/>
            <person name="Inagaki Y."/>
            <person name="Hashimoto T."/>
        </authorList>
    </citation>
    <scope>NUCLEOTIDE SEQUENCE</scope>
    <source>
        <strain evidence="2">NY0171</strain>
    </source>
</reference>
<accession>A0ABQ5K9W9</accession>
<keyword evidence="1" id="KW-0597">Phosphoprotein</keyword>
<dbReference type="SUPFAM" id="SSF55874">
    <property type="entry name" value="ATPase domain of HSP90 chaperone/DNA topoisomerase II/histidine kinase"/>
    <property type="match status" value="1"/>
</dbReference>
<dbReference type="Gene3D" id="3.30.565.10">
    <property type="entry name" value="Histidine kinase-like ATPase, C-terminal domain"/>
    <property type="match status" value="1"/>
</dbReference>
<dbReference type="PANTHER" id="PTHR43719">
    <property type="entry name" value="TWO-COMPONENT HISTIDINE KINASE"/>
    <property type="match status" value="1"/>
</dbReference>
<keyword evidence="2" id="KW-0808">Transferase</keyword>
<dbReference type="Proteomes" id="UP001057375">
    <property type="component" value="Unassembled WGS sequence"/>
</dbReference>
<comment type="caution">
    <text evidence="2">The sequence shown here is derived from an EMBL/GenBank/DDBJ whole genome shotgun (WGS) entry which is preliminary data.</text>
</comment>
<protein>
    <submittedName>
        <fullName evidence="2">Hybrid sensor histidine kinase/response regulator</fullName>
    </submittedName>
</protein>
<feature type="non-terminal residue" evidence="2">
    <location>
        <position position="116"/>
    </location>
</feature>
<dbReference type="EMBL" id="BQXS01000817">
    <property type="protein sequence ID" value="GKT29358.1"/>
    <property type="molecule type" value="Genomic_DNA"/>
</dbReference>
<keyword evidence="2" id="KW-0418">Kinase</keyword>
<evidence type="ECO:0000256" key="1">
    <source>
        <dbReference type="ARBA" id="ARBA00022553"/>
    </source>
</evidence>
<sequence>MNGILGLSEILLGSGLAADQKECFDIRQILSLVMNSHSPNAINKGLNIECFIHPQISGELQGDSGRLTQILNNIVSNAIKYTDKGGITIEVMPDDCMEDPYPAGSIRLLFVVSDTG</sequence>
<evidence type="ECO:0000313" key="3">
    <source>
        <dbReference type="Proteomes" id="UP001057375"/>
    </source>
</evidence>
<dbReference type="GO" id="GO:0016301">
    <property type="term" value="F:kinase activity"/>
    <property type="evidence" value="ECO:0007669"/>
    <property type="project" value="UniProtKB-KW"/>
</dbReference>
<dbReference type="InterPro" id="IPR050956">
    <property type="entry name" value="2C_system_His_kinase"/>
</dbReference>
<keyword evidence="3" id="KW-1185">Reference proteome</keyword>
<organism evidence="2 3">
    <name type="scientific">Aduncisulcus paluster</name>
    <dbReference type="NCBI Taxonomy" id="2918883"/>
    <lineage>
        <taxon>Eukaryota</taxon>
        <taxon>Metamonada</taxon>
        <taxon>Carpediemonas-like organisms</taxon>
        <taxon>Aduncisulcus</taxon>
    </lineage>
</organism>
<gene>
    <name evidence="2" type="ORF">ADUPG1_001161</name>
</gene>
<proteinExistence type="predicted"/>